<evidence type="ECO:0000259" key="5">
    <source>
        <dbReference type="PROSITE" id="PS51462"/>
    </source>
</evidence>
<keyword evidence="7" id="KW-1185">Reference proteome</keyword>
<dbReference type="PANTHER" id="PTHR43046">
    <property type="entry name" value="GDP-MANNOSE MANNOSYL HYDROLASE"/>
    <property type="match status" value="1"/>
</dbReference>
<evidence type="ECO:0000313" key="6">
    <source>
        <dbReference type="EMBL" id="NKI44350.1"/>
    </source>
</evidence>
<evidence type="ECO:0000256" key="1">
    <source>
        <dbReference type="ARBA" id="ARBA00001946"/>
    </source>
</evidence>
<protein>
    <submittedName>
        <fullName evidence="6">NUDIX domain-containing protein</fullName>
    </submittedName>
</protein>
<dbReference type="PANTHER" id="PTHR43046:SF14">
    <property type="entry name" value="MUTT_NUDIX FAMILY PROTEIN"/>
    <property type="match status" value="1"/>
</dbReference>
<comment type="similarity">
    <text evidence="2 4">Belongs to the Nudix hydrolase family.</text>
</comment>
<dbReference type="Pfam" id="PF00293">
    <property type="entry name" value="NUDIX"/>
    <property type="match status" value="1"/>
</dbReference>
<evidence type="ECO:0000256" key="3">
    <source>
        <dbReference type="ARBA" id="ARBA00022801"/>
    </source>
</evidence>
<dbReference type="SUPFAM" id="SSF55811">
    <property type="entry name" value="Nudix"/>
    <property type="match status" value="1"/>
</dbReference>
<accession>A0ABX1HAL0</accession>
<evidence type="ECO:0000313" key="7">
    <source>
        <dbReference type="Proteomes" id="UP000772196"/>
    </source>
</evidence>
<evidence type="ECO:0000256" key="4">
    <source>
        <dbReference type="RuleBase" id="RU003476"/>
    </source>
</evidence>
<organism evidence="6 7">
    <name type="scientific">Streptomyces physcomitrii</name>
    <dbReference type="NCBI Taxonomy" id="2724184"/>
    <lineage>
        <taxon>Bacteria</taxon>
        <taxon>Bacillati</taxon>
        <taxon>Actinomycetota</taxon>
        <taxon>Actinomycetes</taxon>
        <taxon>Kitasatosporales</taxon>
        <taxon>Streptomycetaceae</taxon>
        <taxon>Streptomyces</taxon>
    </lineage>
</organism>
<feature type="domain" description="Nudix hydrolase" evidence="5">
    <location>
        <begin position="1"/>
        <end position="135"/>
    </location>
</feature>
<gene>
    <name evidence="6" type="ORF">HFV08_24510</name>
</gene>
<dbReference type="Proteomes" id="UP000772196">
    <property type="component" value="Unassembled WGS sequence"/>
</dbReference>
<keyword evidence="3 4" id="KW-0378">Hydrolase</keyword>
<evidence type="ECO:0000256" key="2">
    <source>
        <dbReference type="ARBA" id="ARBA00005582"/>
    </source>
</evidence>
<dbReference type="InterPro" id="IPR000086">
    <property type="entry name" value="NUDIX_hydrolase_dom"/>
</dbReference>
<dbReference type="CDD" id="cd04678">
    <property type="entry name" value="NUDIX_MTH2_Nudt15"/>
    <property type="match status" value="1"/>
</dbReference>
<reference evidence="6 7" key="1">
    <citation type="submission" date="2020-04" db="EMBL/GenBank/DDBJ databases">
        <title>Phylogenetic Diversity and Antibacterial Activity against Ralstonia solanacearum of Endophytic Actinomycete Isolated from Moss.</title>
        <authorList>
            <person name="Zhuang X."/>
        </authorList>
    </citation>
    <scope>NUCLEOTIDE SEQUENCE [LARGE SCALE GENOMIC DNA]</scope>
    <source>
        <strain evidence="6 7">LD120</strain>
    </source>
</reference>
<dbReference type="InterPro" id="IPR015797">
    <property type="entry name" value="NUDIX_hydrolase-like_dom_sf"/>
</dbReference>
<comment type="cofactor">
    <cofactor evidence="1">
        <name>Mg(2+)</name>
        <dbReference type="ChEBI" id="CHEBI:18420"/>
    </cofactor>
</comment>
<comment type="caution">
    <text evidence="6">The sequence shown here is derived from an EMBL/GenBank/DDBJ whole genome shotgun (WGS) entry which is preliminary data.</text>
</comment>
<proteinExistence type="inferred from homology"/>
<dbReference type="EMBL" id="JAAWWP010000018">
    <property type="protein sequence ID" value="NKI44350.1"/>
    <property type="molecule type" value="Genomic_DNA"/>
</dbReference>
<dbReference type="PROSITE" id="PS00893">
    <property type="entry name" value="NUDIX_BOX"/>
    <property type="match status" value="1"/>
</dbReference>
<sequence length="149" mass="16156">MPHAAVGVGVIVTDEEGRLLLGRHRSGVHELPGGKVEGGEPVAEAAVRELAEETGLVALAEDVEVLAMLLDEVGGVTRVTMAARVHRFTGRPYAAEPHLVSRWTWHTPERLPSPLFVPSGQVLSTWRPDLPIAHPEVSVYHLTQTAAQW</sequence>
<dbReference type="Gene3D" id="3.90.79.10">
    <property type="entry name" value="Nucleoside Triphosphate Pyrophosphohydrolase"/>
    <property type="match status" value="1"/>
</dbReference>
<dbReference type="InterPro" id="IPR020476">
    <property type="entry name" value="Nudix_hydrolase"/>
</dbReference>
<dbReference type="InterPro" id="IPR020084">
    <property type="entry name" value="NUDIX_hydrolase_CS"/>
</dbReference>
<name>A0ABX1HAL0_9ACTN</name>
<dbReference type="PRINTS" id="PR00502">
    <property type="entry name" value="NUDIXFAMILY"/>
</dbReference>
<dbReference type="PROSITE" id="PS51462">
    <property type="entry name" value="NUDIX"/>
    <property type="match status" value="1"/>
</dbReference>